<dbReference type="Proteomes" id="UP001524460">
    <property type="component" value="Unassembled WGS sequence"/>
</dbReference>
<evidence type="ECO:0000313" key="2">
    <source>
        <dbReference type="Proteomes" id="UP001524460"/>
    </source>
</evidence>
<dbReference type="EMBL" id="JANEYT010000009">
    <property type="protein sequence ID" value="MCQ1057623.1"/>
    <property type="molecule type" value="Genomic_DNA"/>
</dbReference>
<proteinExistence type="predicted"/>
<evidence type="ECO:0000313" key="1">
    <source>
        <dbReference type="EMBL" id="MCQ1057623.1"/>
    </source>
</evidence>
<dbReference type="RefSeq" id="WP_255041230.1">
    <property type="nucleotide sequence ID" value="NZ_JANEYT010000009.1"/>
</dbReference>
<organism evidence="1 2">
    <name type="scientific">Photobacterium pectinilyticum</name>
    <dbReference type="NCBI Taxonomy" id="2906793"/>
    <lineage>
        <taxon>Bacteria</taxon>
        <taxon>Pseudomonadati</taxon>
        <taxon>Pseudomonadota</taxon>
        <taxon>Gammaproteobacteria</taxon>
        <taxon>Vibrionales</taxon>
        <taxon>Vibrionaceae</taxon>
        <taxon>Photobacterium</taxon>
    </lineage>
</organism>
<comment type="caution">
    <text evidence="1">The sequence shown here is derived from an EMBL/GenBank/DDBJ whole genome shotgun (WGS) entry which is preliminary data.</text>
</comment>
<name>A0ABT1MYQ4_9GAMM</name>
<keyword evidence="2" id="KW-1185">Reference proteome</keyword>
<accession>A0ABT1MYQ4</accession>
<reference evidence="1 2" key="1">
    <citation type="submission" date="2022-07" db="EMBL/GenBank/DDBJ databases">
        <title>Photobacterium pectinilyticum sp. nov., a marine bacterium isolated from surface seawater of Qingdao offshore.</title>
        <authorList>
            <person name="Wang X."/>
        </authorList>
    </citation>
    <scope>NUCLEOTIDE SEQUENCE [LARGE SCALE GENOMIC DNA]</scope>
    <source>
        <strain evidence="1 2">ZSDE20</strain>
    </source>
</reference>
<protein>
    <submittedName>
        <fullName evidence="1">Uncharacterized protein</fullName>
    </submittedName>
</protein>
<gene>
    <name evidence="1" type="ORF">NHN17_06060</name>
</gene>
<sequence>MECVLLHPVCLSLDTELRQNALSMLADYLHGYALAMSCQSGNELKVDMLSGPLAFYMRALQKMVK</sequence>